<keyword evidence="1" id="KW-0812">Transmembrane</keyword>
<dbReference type="AlphaFoldDB" id="A0A177YIZ2"/>
<evidence type="ECO:0000313" key="3">
    <source>
        <dbReference type="EMBL" id="OAK55556.1"/>
    </source>
</evidence>
<keyword evidence="4" id="KW-1185">Reference proteome</keyword>
<protein>
    <submittedName>
        <fullName evidence="3">Virulence factor Mce</fullName>
    </submittedName>
</protein>
<keyword evidence="1" id="KW-1133">Transmembrane helix</keyword>
<organism evidence="3 4">
    <name type="scientific">Rhodococcoides kyotonense</name>
    <dbReference type="NCBI Taxonomy" id="398843"/>
    <lineage>
        <taxon>Bacteria</taxon>
        <taxon>Bacillati</taxon>
        <taxon>Actinomycetota</taxon>
        <taxon>Actinomycetes</taxon>
        <taxon>Mycobacteriales</taxon>
        <taxon>Nocardiaceae</taxon>
        <taxon>Rhodococcoides</taxon>
    </lineage>
</organism>
<dbReference type="Pfam" id="PF02470">
    <property type="entry name" value="MlaD"/>
    <property type="match status" value="1"/>
</dbReference>
<feature type="domain" description="Mce/MlaD" evidence="2">
    <location>
        <begin position="34"/>
        <end position="107"/>
    </location>
</feature>
<dbReference type="PANTHER" id="PTHR33371:SF18">
    <property type="entry name" value="MCE-FAMILY PROTEIN MCE3C"/>
    <property type="match status" value="1"/>
</dbReference>
<reference evidence="3 4" key="1">
    <citation type="submission" date="2016-03" db="EMBL/GenBank/DDBJ databases">
        <title>Genome sequence of Rhodococcus kyotonensis KB10.</title>
        <authorList>
            <person name="Jeong H."/>
            <person name="Hong C.E."/>
            <person name="Jo S.H."/>
            <person name="Park J.M."/>
        </authorList>
    </citation>
    <scope>NUCLEOTIDE SEQUENCE [LARGE SCALE GENOMIC DNA]</scope>
    <source>
        <strain evidence="3 4">KB10</strain>
    </source>
</reference>
<name>A0A177YIZ2_9NOCA</name>
<evidence type="ECO:0000259" key="2">
    <source>
        <dbReference type="Pfam" id="PF02470"/>
    </source>
</evidence>
<dbReference type="InterPro" id="IPR003399">
    <property type="entry name" value="Mce/MlaD"/>
</dbReference>
<comment type="caution">
    <text evidence="3">The sequence shown here is derived from an EMBL/GenBank/DDBJ whole genome shotgun (WGS) entry which is preliminary data.</text>
</comment>
<dbReference type="InterPro" id="IPR052336">
    <property type="entry name" value="MlaD_Phospholipid_Transporter"/>
</dbReference>
<accession>A0A177YIZ2</accession>
<dbReference type="Proteomes" id="UP000077519">
    <property type="component" value="Unassembled WGS sequence"/>
</dbReference>
<dbReference type="InterPro" id="IPR005693">
    <property type="entry name" value="Mce"/>
</dbReference>
<dbReference type="RefSeq" id="WP_068423542.1">
    <property type="nucleotide sequence ID" value="NZ_LVHI01000009.1"/>
</dbReference>
<dbReference type="EMBL" id="LVHI01000009">
    <property type="protein sequence ID" value="OAK55556.1"/>
    <property type="molecule type" value="Genomic_DNA"/>
</dbReference>
<dbReference type="NCBIfam" id="TIGR00996">
    <property type="entry name" value="Mtu_fam_mce"/>
    <property type="match status" value="1"/>
</dbReference>
<sequence>MTTVRLGVTGIALVALLLIAAIVIPHGWYVFRTTGYSAQFENAGGLTESDPVYVAGVPAGRVDSVDIAGDHVEVHFRLDRGRPLGDRTQAAIKLRTILGKRYLEIIPDGTGSIDTIPLARTIVPYSLDEIGTATTNAADELDVPALEQMVATLRDVTPTDTTIVADALTGVSTASAMLARNDEQIAGLLDASQSLSTAVAAESDSLAVLLGNAQTVLGILSDRRAAVSQLVTDLRTLTASAEAFLNDNTAELDDVLIDMRSVTDTLERNGQNIDALMSTLPAGLRAVTDATGNGNWVDVSAPAGPVPDNLLCALGVMTGCTG</sequence>
<gene>
    <name evidence="3" type="ORF">A3K89_19580</name>
</gene>
<feature type="transmembrane region" description="Helical" evidence="1">
    <location>
        <begin position="6"/>
        <end position="31"/>
    </location>
</feature>
<proteinExistence type="predicted"/>
<dbReference type="GO" id="GO:0005576">
    <property type="term" value="C:extracellular region"/>
    <property type="evidence" value="ECO:0007669"/>
    <property type="project" value="TreeGrafter"/>
</dbReference>
<dbReference type="PANTHER" id="PTHR33371">
    <property type="entry name" value="INTERMEMBRANE PHOSPHOLIPID TRANSPORT SYSTEM BINDING PROTEIN MLAD-RELATED"/>
    <property type="match status" value="1"/>
</dbReference>
<evidence type="ECO:0000313" key="4">
    <source>
        <dbReference type="Proteomes" id="UP000077519"/>
    </source>
</evidence>
<evidence type="ECO:0000256" key="1">
    <source>
        <dbReference type="SAM" id="Phobius"/>
    </source>
</evidence>
<keyword evidence="1" id="KW-0472">Membrane</keyword>